<feature type="binding site" evidence="9">
    <location>
        <position position="130"/>
    </location>
    <ligand>
        <name>substrate</name>
    </ligand>
</feature>
<dbReference type="Pfam" id="PF01243">
    <property type="entry name" value="PNPOx_N"/>
    <property type="match status" value="1"/>
</dbReference>
<dbReference type="InterPro" id="IPR000659">
    <property type="entry name" value="Pyridox_Oxase"/>
</dbReference>
<dbReference type="Proteomes" id="UP000475117">
    <property type="component" value="Chromosome"/>
</dbReference>
<dbReference type="PROSITE" id="PS01064">
    <property type="entry name" value="PYRIDOX_OXIDASE"/>
    <property type="match status" value="1"/>
</dbReference>
<evidence type="ECO:0000313" key="13">
    <source>
        <dbReference type="EMBL" id="QQL46416.1"/>
    </source>
</evidence>
<keyword evidence="4 10" id="KW-0288">FMN</keyword>
<evidence type="ECO:0000256" key="7">
    <source>
        <dbReference type="ARBA" id="ARBA00060587"/>
    </source>
</evidence>
<dbReference type="PANTHER" id="PTHR10851:SF0">
    <property type="entry name" value="PYRIDOXINE-5'-PHOSPHATE OXIDASE"/>
    <property type="match status" value="1"/>
</dbReference>
<name>A0A6B3LFI4_9BACT</name>
<feature type="binding site" evidence="10">
    <location>
        <position position="194"/>
    </location>
    <ligand>
        <name>FMN</name>
        <dbReference type="ChEBI" id="CHEBI:58210"/>
    </ligand>
</feature>
<reference evidence="13 14" key="1">
    <citation type="submission" date="2020-12" db="EMBL/GenBank/DDBJ databases">
        <title>Sulforoseuscoccus oceanibium gen. nov., sp. nov., a representative of the phylum Verrucomicrobia with special cytoplasmic membrane, and proposal of Sulforoseuscoccusaceae fam. nov.</title>
        <authorList>
            <person name="Xi F."/>
        </authorList>
    </citation>
    <scope>NUCLEOTIDE SEQUENCE [LARGE SCALE GENOMIC DNA]</scope>
    <source>
        <strain evidence="13 14">T37</strain>
    </source>
</reference>
<dbReference type="InterPro" id="IPR019576">
    <property type="entry name" value="Pyridoxamine_oxidase_dimer_C"/>
</dbReference>
<proteinExistence type="inferred from homology"/>
<feature type="binding site" evidence="9">
    <location>
        <position position="126"/>
    </location>
    <ligand>
        <name>substrate</name>
    </ligand>
</feature>
<dbReference type="EC" id="1.4.3.5" evidence="8"/>
<dbReference type="InterPro" id="IPR012349">
    <property type="entry name" value="Split_barrel_FMN-bd"/>
</dbReference>
<dbReference type="PANTHER" id="PTHR10851">
    <property type="entry name" value="PYRIDOXINE-5-PHOSPHATE OXIDASE"/>
    <property type="match status" value="1"/>
</dbReference>
<evidence type="ECO:0000256" key="5">
    <source>
        <dbReference type="ARBA" id="ARBA00023002"/>
    </source>
</evidence>
<comment type="pathway">
    <text evidence="7">Cofactor metabolism.</text>
</comment>
<dbReference type="AlphaFoldDB" id="A0A6B3LFI4"/>
<dbReference type="GO" id="GO:0004733">
    <property type="term" value="F:pyridoxamine phosphate oxidase activity"/>
    <property type="evidence" value="ECO:0007669"/>
    <property type="project" value="UniProtKB-UniRule"/>
</dbReference>
<feature type="binding site" evidence="10">
    <location>
        <begin position="75"/>
        <end position="76"/>
    </location>
    <ligand>
        <name>FMN</name>
        <dbReference type="ChEBI" id="CHEBI:58210"/>
    </ligand>
</feature>
<keyword evidence="6" id="KW-0664">Pyridoxine biosynthesis</keyword>
<keyword evidence="3" id="KW-0285">Flavoprotein</keyword>
<keyword evidence="5 13" id="KW-0560">Oxidoreductase</keyword>
<feature type="binding site" evidence="10">
    <location>
        <begin position="60"/>
        <end position="65"/>
    </location>
    <ligand>
        <name>FMN</name>
        <dbReference type="ChEBI" id="CHEBI:58210"/>
    </ligand>
</feature>
<dbReference type="SUPFAM" id="SSF50475">
    <property type="entry name" value="FMN-binding split barrel"/>
    <property type="match status" value="1"/>
</dbReference>
<feature type="binding site" evidence="10">
    <location>
        <position position="82"/>
    </location>
    <ligand>
        <name>FMN</name>
        <dbReference type="ChEBI" id="CHEBI:58210"/>
    </ligand>
</feature>
<feature type="domain" description="Pyridoxine 5'-phosphate oxidase dimerisation C-terminal" evidence="12">
    <location>
        <begin position="171"/>
        <end position="214"/>
    </location>
</feature>
<feature type="binding site" evidence="9">
    <location>
        <position position="65"/>
    </location>
    <ligand>
        <name>substrate</name>
    </ligand>
</feature>
<dbReference type="NCBIfam" id="NF004231">
    <property type="entry name" value="PRK05679.1"/>
    <property type="match status" value="1"/>
</dbReference>
<evidence type="ECO:0000256" key="6">
    <source>
        <dbReference type="ARBA" id="ARBA00023096"/>
    </source>
</evidence>
<evidence type="ECO:0000256" key="8">
    <source>
        <dbReference type="NCBIfam" id="TIGR00558"/>
    </source>
</evidence>
<keyword evidence="14" id="KW-1185">Reference proteome</keyword>
<dbReference type="NCBIfam" id="TIGR00558">
    <property type="entry name" value="pdxH"/>
    <property type="match status" value="1"/>
</dbReference>
<comment type="similarity">
    <text evidence="1">Belongs to the pyridoxamine 5'-phosphate oxidase family.</text>
</comment>
<dbReference type="InterPro" id="IPR011576">
    <property type="entry name" value="Pyridox_Oxase_N"/>
</dbReference>
<dbReference type="KEGG" id="soa:G3M56_011290"/>
<evidence type="ECO:0000256" key="10">
    <source>
        <dbReference type="PIRSR" id="PIRSR000190-2"/>
    </source>
</evidence>
<feature type="domain" description="Pyridoxamine 5'-phosphate oxidase N-terminal" evidence="11">
    <location>
        <begin position="33"/>
        <end position="156"/>
    </location>
</feature>
<accession>A0A6B3LFI4</accession>
<dbReference type="Gene3D" id="2.30.110.10">
    <property type="entry name" value="Electron Transport, Fmn-binding Protein, Chain A"/>
    <property type="match status" value="1"/>
</dbReference>
<protein>
    <recommendedName>
        <fullName evidence="8">Pyridoxamine 5'-phosphate oxidase</fullName>
        <ecNumber evidence="8">1.4.3.5</ecNumber>
    </recommendedName>
</protein>
<gene>
    <name evidence="13" type="primary">pdxH</name>
    <name evidence="13" type="ORF">G3M56_011290</name>
</gene>
<feature type="binding site" evidence="9">
    <location>
        <begin position="7"/>
        <end position="10"/>
    </location>
    <ligand>
        <name>substrate</name>
    </ligand>
</feature>
<dbReference type="GO" id="GO:0008615">
    <property type="term" value="P:pyridoxine biosynthetic process"/>
    <property type="evidence" value="ECO:0007669"/>
    <property type="project" value="UniProtKB-UniRule"/>
</dbReference>
<feature type="binding site" evidence="10">
    <location>
        <begin position="139"/>
        <end position="140"/>
    </location>
    <ligand>
        <name>FMN</name>
        <dbReference type="ChEBI" id="CHEBI:58210"/>
    </ligand>
</feature>
<organism evidence="13 14">
    <name type="scientific">Sulfuriroseicoccus oceanibius</name>
    <dbReference type="NCBI Taxonomy" id="2707525"/>
    <lineage>
        <taxon>Bacteria</taxon>
        <taxon>Pseudomonadati</taxon>
        <taxon>Verrucomicrobiota</taxon>
        <taxon>Verrucomicrobiia</taxon>
        <taxon>Verrucomicrobiales</taxon>
        <taxon>Verrucomicrobiaceae</taxon>
        <taxon>Sulfuriroseicoccus</taxon>
    </lineage>
</organism>
<evidence type="ECO:0000256" key="4">
    <source>
        <dbReference type="ARBA" id="ARBA00022643"/>
    </source>
</evidence>
<evidence type="ECO:0000256" key="3">
    <source>
        <dbReference type="ARBA" id="ARBA00022630"/>
    </source>
</evidence>
<evidence type="ECO:0000256" key="1">
    <source>
        <dbReference type="ARBA" id="ARBA00007301"/>
    </source>
</evidence>
<comment type="cofactor">
    <cofactor evidence="10">
        <name>FMN</name>
        <dbReference type="ChEBI" id="CHEBI:58210"/>
    </cofactor>
    <text evidence="10">Binds 1 FMN per subunit.</text>
</comment>
<evidence type="ECO:0000259" key="11">
    <source>
        <dbReference type="Pfam" id="PF01243"/>
    </source>
</evidence>
<evidence type="ECO:0000256" key="2">
    <source>
        <dbReference type="ARBA" id="ARBA00011738"/>
    </source>
</evidence>
<feature type="binding site" evidence="10">
    <location>
        <position position="184"/>
    </location>
    <ligand>
        <name>FMN</name>
        <dbReference type="ChEBI" id="CHEBI:58210"/>
    </ligand>
</feature>
<dbReference type="InterPro" id="IPR019740">
    <property type="entry name" value="Pyridox_Oxase_CS"/>
</dbReference>
<evidence type="ECO:0000313" key="14">
    <source>
        <dbReference type="Proteomes" id="UP000475117"/>
    </source>
</evidence>
<comment type="subunit">
    <text evidence="2">Homodimer.</text>
</comment>
<evidence type="ECO:0000259" key="12">
    <source>
        <dbReference type="Pfam" id="PF10590"/>
    </source>
</evidence>
<dbReference type="Pfam" id="PF10590">
    <property type="entry name" value="PNP_phzG_C"/>
    <property type="match status" value="1"/>
</dbReference>
<dbReference type="GO" id="GO:0010181">
    <property type="term" value="F:FMN binding"/>
    <property type="evidence" value="ECO:0007669"/>
    <property type="project" value="UniProtKB-UniRule"/>
</dbReference>
<feature type="binding site" evidence="9">
    <location>
        <begin position="190"/>
        <end position="192"/>
    </location>
    <ligand>
        <name>substrate</name>
    </ligand>
</feature>
<dbReference type="FunFam" id="2.30.110.10:FF:000020">
    <property type="entry name" value="PNPO isoform 11"/>
    <property type="match status" value="1"/>
</dbReference>
<sequence length="214" mass="24711">MDLSDYRREYLKGGLHEDEMPADPFEQFAFWFKQATDADYPEPNAMSLATADANGRPSLRTVLLKYFDTNGFVFFTNYTSRKAKEIEQNAQVSLLFPWVTLERQVIVVGRAEKISTAESLKYFSSRPRSSQLGAWVSAQSQAIPTRKFLEMKLAEIGRKFKEGKVPLPDFWGGYRVVPEEIEFWQGGAARLHDRFQYTRESTETNDWSIQRLSP</sequence>
<feature type="binding site" evidence="9">
    <location>
        <position position="122"/>
    </location>
    <ligand>
        <name>substrate</name>
    </ligand>
</feature>
<evidence type="ECO:0000256" key="9">
    <source>
        <dbReference type="PIRSR" id="PIRSR000190-1"/>
    </source>
</evidence>
<dbReference type="EMBL" id="CP066776">
    <property type="protein sequence ID" value="QQL46416.1"/>
    <property type="molecule type" value="Genomic_DNA"/>
</dbReference>
<dbReference type="PIRSF" id="PIRSF000190">
    <property type="entry name" value="Pyd_amn-ph_oxd"/>
    <property type="match status" value="1"/>
</dbReference>
<dbReference type="HAMAP" id="MF_01629">
    <property type="entry name" value="PdxH"/>
    <property type="match status" value="1"/>
</dbReference>
<feature type="binding site" evidence="10">
    <location>
        <position position="81"/>
    </location>
    <ligand>
        <name>FMN</name>
        <dbReference type="ChEBI" id="CHEBI:58210"/>
    </ligand>
</feature>
<dbReference type="RefSeq" id="WP_164365112.1">
    <property type="nucleotide sequence ID" value="NZ_CP066776.1"/>
</dbReference>
<feature type="binding site" evidence="10">
    <location>
        <position position="104"/>
    </location>
    <ligand>
        <name>FMN</name>
        <dbReference type="ChEBI" id="CHEBI:58210"/>
    </ligand>
</feature>